<comment type="caution">
    <text evidence="1">The sequence shown here is derived from an EMBL/GenBank/DDBJ whole genome shotgun (WGS) entry which is preliminary data.</text>
</comment>
<organism evidence="1 2">
    <name type="scientific">Marinobacter lipolyticus SM19</name>
    <dbReference type="NCBI Taxonomy" id="1318628"/>
    <lineage>
        <taxon>Bacteria</taxon>
        <taxon>Pseudomonadati</taxon>
        <taxon>Pseudomonadota</taxon>
        <taxon>Gammaproteobacteria</taxon>
        <taxon>Pseudomonadales</taxon>
        <taxon>Marinobacteraceae</taxon>
        <taxon>Marinobacter</taxon>
    </lineage>
</organism>
<evidence type="ECO:0000313" key="1">
    <source>
        <dbReference type="EMBL" id="EON90643.1"/>
    </source>
</evidence>
<dbReference type="Proteomes" id="UP000016540">
    <property type="component" value="Unassembled WGS sequence"/>
</dbReference>
<dbReference type="EMBL" id="ASAD01000026">
    <property type="protein sequence ID" value="EON90643.1"/>
    <property type="molecule type" value="Genomic_DNA"/>
</dbReference>
<accession>R8AWD5</accession>
<name>R8AWD5_9GAMM</name>
<reference evidence="1 2" key="1">
    <citation type="journal article" date="2013" name="Genome Announc.">
        <title>Draft Genome Sequence of the Moderately Halophilic Bacterium Marinobacter lipolyticus Strain SM19.</title>
        <authorList>
            <person name="Papke R.T."/>
            <person name="de la Haba R.R."/>
            <person name="Infante-Dominguez C."/>
            <person name="Perez D."/>
            <person name="Sanchez-Porro C."/>
            <person name="Lapierre P."/>
            <person name="Ventosa A."/>
        </authorList>
    </citation>
    <scope>NUCLEOTIDE SEQUENCE [LARGE SCALE GENOMIC DNA]</scope>
    <source>
        <strain evidence="1 2">SM19</strain>
    </source>
</reference>
<keyword evidence="2" id="KW-1185">Reference proteome</keyword>
<dbReference type="AlphaFoldDB" id="R8AWD5"/>
<protein>
    <submittedName>
        <fullName evidence="1">Uncharacterized protein</fullName>
    </submittedName>
</protein>
<evidence type="ECO:0000313" key="2">
    <source>
        <dbReference type="Proteomes" id="UP000016540"/>
    </source>
</evidence>
<gene>
    <name evidence="1" type="ORF">MARLIPOL_17888</name>
</gene>
<sequence length="111" mass="12020">MLGRIAVSPTGVTDKCRTPEDVAKRFQVLDAIWGDVSNRGSLPSRKDLEPTNFREVGGVLMHLGPGGEPIFSGAGCHRFAMALMMDRPFPAQLGVVHVSALANLRDYRAVD</sequence>
<dbReference type="STRING" id="1318628.MARLIPOL_17888"/>
<dbReference type="HOGENOM" id="CLU_2155288_0_0_6"/>
<proteinExistence type="predicted"/>